<dbReference type="KEGG" id="hsc:HVS_04995"/>
<dbReference type="GO" id="GO:0046872">
    <property type="term" value="F:metal ion binding"/>
    <property type="evidence" value="ECO:0007669"/>
    <property type="project" value="UniProtKB-KW"/>
</dbReference>
<dbReference type="Proteomes" id="UP000233534">
    <property type="component" value="Chromosome"/>
</dbReference>
<keyword evidence="1 9" id="KW-0540">Nuclease</keyword>
<evidence type="ECO:0000256" key="6">
    <source>
        <dbReference type="ARBA" id="ARBA00023014"/>
    </source>
</evidence>
<dbReference type="EMBL" id="CP025197">
    <property type="protein sequence ID" value="AUG56932.1"/>
    <property type="molecule type" value="Genomic_DNA"/>
</dbReference>
<dbReference type="EC" id="3.1.12.1" evidence="9"/>
<evidence type="ECO:0000256" key="1">
    <source>
        <dbReference type="ARBA" id="ARBA00022722"/>
    </source>
</evidence>
<sequence length="165" mass="19370">MEGGISGTLIWYYYICKREVWLISRALEPDQEDENIVIGKFIHENSYSREKKELDFGNIKVDITDNKDGSIIVQEIKKSSKFIESARMQLLFYLYEIRKTSADTKGILLIPEEKKREEVILDEESEEKLEKAIEDIKKIVSMEKPPKAEKIKYCRNCAYSEMCWA</sequence>
<reference evidence="11 13" key="1">
    <citation type="submission" date="2017-12" db="EMBL/GenBank/DDBJ databases">
        <title>Complete genome sequence of Herbivorax saccincola GGR1, a novel Cellulosome-producing hydrolytic bacterium in a thermophilic biogas plant, established by Illumina and Nanopore MinION sequencing.</title>
        <authorList>
            <person name="Pechtl A."/>
            <person name="Ruckert C."/>
            <person name="Koeck D.E."/>
            <person name="Maus I."/>
            <person name="Winkler A."/>
            <person name="Kalinowski J."/>
            <person name="Puhler A."/>
            <person name="Schwarz W.W."/>
            <person name="Zverlov V.V."/>
            <person name="Schluter A."/>
            <person name="Liebl W."/>
        </authorList>
    </citation>
    <scope>NUCLEOTIDE SEQUENCE [LARGE SCALE GENOMIC DNA]</scope>
    <source>
        <strain evidence="11">GGR1</strain>
        <strain evidence="13">SR1</strain>
    </source>
</reference>
<evidence type="ECO:0000256" key="2">
    <source>
        <dbReference type="ARBA" id="ARBA00022723"/>
    </source>
</evidence>
<evidence type="ECO:0000313" key="11">
    <source>
        <dbReference type="EMBL" id="AUG56932.1"/>
    </source>
</evidence>
<accession>A0A2K9DZK3</accession>
<dbReference type="InterPro" id="IPR011604">
    <property type="entry name" value="PDDEXK-like_dom_sf"/>
</dbReference>
<gene>
    <name evidence="12" type="ORF">B9R14_09550</name>
    <name evidence="11" type="ORF">HVS_04995</name>
</gene>
<dbReference type="Pfam" id="PF01930">
    <property type="entry name" value="Cas_Cas4"/>
    <property type="match status" value="1"/>
</dbReference>
<evidence type="ECO:0000313" key="14">
    <source>
        <dbReference type="Proteomes" id="UP000239720"/>
    </source>
</evidence>
<keyword evidence="13" id="KW-1185">Reference proteome</keyword>
<dbReference type="PANTHER" id="PTHR37168">
    <property type="entry name" value="CRISPR-ASSOCIATED EXONUCLEASE CAS4"/>
    <property type="match status" value="1"/>
</dbReference>
<keyword evidence="6 9" id="KW-0411">Iron-sulfur</keyword>
<protein>
    <recommendedName>
        <fullName evidence="9">CRISPR-associated exonuclease Cas4</fullName>
        <ecNumber evidence="9">3.1.12.1</ecNumber>
    </recommendedName>
</protein>
<evidence type="ECO:0000313" key="13">
    <source>
        <dbReference type="Proteomes" id="UP000233534"/>
    </source>
</evidence>
<reference evidence="12 14" key="2">
    <citation type="journal article" date="2018" name="Syst. Appl. Microbiol.">
        <title>Characterization and high-quality draft genome sequence of Herbivorax saccincola A7, an anaerobic, alkaliphilic, thermophilic, cellulolytic, and xylanolytic bacterium.</title>
        <authorList>
            <person name="Aikawa S."/>
            <person name="Baramee S."/>
            <person name="Sermsathanaswadi J."/>
            <person name="Thianheng P."/>
            <person name="Tachaapaikoon C."/>
            <person name="Shikata A."/>
            <person name="Waeonukul R."/>
            <person name="Pason P."/>
            <person name="Ratanakhanokchai K."/>
            <person name="Kosugi A."/>
        </authorList>
    </citation>
    <scope>NUCLEOTIDE SEQUENCE [LARGE SCALE GENOMIC DNA]</scope>
    <source>
        <strain evidence="12 14">A7</strain>
    </source>
</reference>
<name>A0A2K9DZK3_9FIRM</name>
<keyword evidence="3 9" id="KW-0378">Hydrolase</keyword>
<organism evidence="11 13">
    <name type="scientific">Acetivibrio saccincola</name>
    <dbReference type="NCBI Taxonomy" id="1677857"/>
    <lineage>
        <taxon>Bacteria</taxon>
        <taxon>Bacillati</taxon>
        <taxon>Bacillota</taxon>
        <taxon>Clostridia</taxon>
        <taxon>Eubacteriales</taxon>
        <taxon>Oscillospiraceae</taxon>
        <taxon>Acetivibrio</taxon>
    </lineage>
</organism>
<comment type="function">
    <text evidence="9">CRISPR (clustered regularly interspaced short palindromic repeat) is an adaptive immune system that provides protection against mobile genetic elements (viruses, transposable elements and conjugative plasmids). CRISPR clusters contain sequences complementary to antecedent mobile elements and target invading nucleic acids. CRISPR clusters are transcribed and processed into CRISPR RNA (crRNA).</text>
</comment>
<dbReference type="NCBIfam" id="TIGR00372">
    <property type="entry name" value="cas4"/>
    <property type="match status" value="1"/>
</dbReference>
<proteinExistence type="inferred from homology"/>
<dbReference type="Gene3D" id="3.90.320.10">
    <property type="match status" value="1"/>
</dbReference>
<keyword evidence="8 9" id="KW-0464">Manganese</keyword>
<evidence type="ECO:0000256" key="7">
    <source>
        <dbReference type="ARBA" id="ARBA00023118"/>
    </source>
</evidence>
<dbReference type="GO" id="GO:0051607">
    <property type="term" value="P:defense response to virus"/>
    <property type="evidence" value="ECO:0007669"/>
    <property type="project" value="UniProtKB-KW"/>
</dbReference>
<evidence type="ECO:0000256" key="3">
    <source>
        <dbReference type="ARBA" id="ARBA00022801"/>
    </source>
</evidence>
<keyword evidence="7 9" id="KW-0051">Antiviral defense</keyword>
<dbReference type="PANTHER" id="PTHR37168:SF2">
    <property type="entry name" value="CRISPR-ASSOCIATED EXONUCLEASE CAS4"/>
    <property type="match status" value="1"/>
</dbReference>
<keyword evidence="5 9" id="KW-0408">Iron</keyword>
<evidence type="ECO:0000313" key="12">
    <source>
        <dbReference type="EMBL" id="PQQ66956.1"/>
    </source>
</evidence>
<dbReference type="OrthoDB" id="9794720at2"/>
<dbReference type="InterPro" id="IPR013343">
    <property type="entry name" value="CRISPR-assoc_prot_Cas4"/>
</dbReference>
<dbReference type="GO" id="GO:0051536">
    <property type="term" value="F:iron-sulfur cluster binding"/>
    <property type="evidence" value="ECO:0007669"/>
    <property type="project" value="UniProtKB-KW"/>
</dbReference>
<dbReference type="Proteomes" id="UP000239720">
    <property type="component" value="Unassembled WGS sequence"/>
</dbReference>
<feature type="domain" description="DUF83" evidence="10">
    <location>
        <begin position="7"/>
        <end position="165"/>
    </location>
</feature>
<dbReference type="AlphaFoldDB" id="A0A2K9DZK3"/>
<evidence type="ECO:0000256" key="9">
    <source>
        <dbReference type="RuleBase" id="RU365022"/>
    </source>
</evidence>
<comment type="similarity">
    <text evidence="9">Belongs to the CRISPR-associated exonuclease Cas4 family.</text>
</comment>
<keyword evidence="2 9" id="KW-0479">Metal-binding</keyword>
<dbReference type="RefSeq" id="WP_101299774.1">
    <property type="nucleotide sequence ID" value="NZ_CP025197.1"/>
</dbReference>
<comment type="cofactor">
    <cofactor evidence="9">
        <name>iron-sulfur cluster</name>
        <dbReference type="ChEBI" id="CHEBI:30408"/>
    </cofactor>
</comment>
<evidence type="ECO:0000259" key="10">
    <source>
        <dbReference type="Pfam" id="PF01930"/>
    </source>
</evidence>
<evidence type="ECO:0000256" key="8">
    <source>
        <dbReference type="ARBA" id="ARBA00023211"/>
    </source>
</evidence>
<dbReference type="GO" id="GO:0004527">
    <property type="term" value="F:exonuclease activity"/>
    <property type="evidence" value="ECO:0007669"/>
    <property type="project" value="UniProtKB-KW"/>
</dbReference>
<keyword evidence="4 9" id="KW-0269">Exonuclease</keyword>
<evidence type="ECO:0000256" key="4">
    <source>
        <dbReference type="ARBA" id="ARBA00022839"/>
    </source>
</evidence>
<dbReference type="InterPro" id="IPR022765">
    <property type="entry name" value="Dna2/Cas4_DUF83"/>
</dbReference>
<comment type="cofactor">
    <cofactor evidence="9">
        <name>Mg(2+)</name>
        <dbReference type="ChEBI" id="CHEBI:18420"/>
    </cofactor>
    <cofactor evidence="9">
        <name>Mn(2+)</name>
        <dbReference type="ChEBI" id="CHEBI:29035"/>
    </cofactor>
    <text evidence="9">Mg(2+) or Mn(2+) required for ssDNA cleavage activity.</text>
</comment>
<evidence type="ECO:0000256" key="5">
    <source>
        <dbReference type="ARBA" id="ARBA00023004"/>
    </source>
</evidence>
<dbReference type="EMBL" id="NEMB01000003">
    <property type="protein sequence ID" value="PQQ66956.1"/>
    <property type="molecule type" value="Genomic_DNA"/>
</dbReference>